<keyword evidence="2" id="KW-0813">Transport</keyword>
<proteinExistence type="inferred from homology"/>
<dbReference type="InterPro" id="IPR044911">
    <property type="entry name" value="V-type_ATPase_csu/dsu_dom_3"/>
</dbReference>
<sequence length="331" mass="36767">MAQPSFEFALGRISVLSTHLLSASQLRRIAEAGSTKEAQKLLLETGYGENAATEQELATGEIDFIIRGQLQLTRKRIKELTPDPELTGLFLLPVDTHNIKALLKARLLGISADEILRDGGNFPLDTLKDMIQTKYYEDLPPVYCDTLNEIEAELGREADPLVFSAMVDGAMFRHAKAVMDEKHEKGFIRAYFSLWADFQNTLSLIRAQNLHWELSQLRLVLVGAGEIPRTVFEECLDTPPEQLGARLNQGAHGADLVQAINEFAQTGELGIIARRMQEGKMQIIRLAKWETDSLGPIVGYLFAREAEAEALRLIFGALAGGFEAELPEIYA</sequence>
<dbReference type="Gene3D" id="1.10.132.50">
    <property type="entry name" value="ATP synthase (C/AC39) subunit, domain 3"/>
    <property type="match status" value="1"/>
</dbReference>
<comment type="caution">
    <text evidence="4">The sequence shown here is derived from an EMBL/GenBank/DDBJ whole genome shotgun (WGS) entry which is preliminary data.</text>
</comment>
<dbReference type="SUPFAM" id="SSF103486">
    <property type="entry name" value="V-type ATP synthase subunit C"/>
    <property type="match status" value="1"/>
</dbReference>
<dbReference type="GO" id="GO:0046961">
    <property type="term" value="F:proton-transporting ATPase activity, rotational mechanism"/>
    <property type="evidence" value="ECO:0007669"/>
    <property type="project" value="InterPro"/>
</dbReference>
<dbReference type="Gene3D" id="1.20.1690.10">
    <property type="entry name" value="V-type ATP synthase subunit C domain"/>
    <property type="match status" value="2"/>
</dbReference>
<evidence type="ECO:0000256" key="3">
    <source>
        <dbReference type="ARBA" id="ARBA00023065"/>
    </source>
</evidence>
<comment type="similarity">
    <text evidence="1">Belongs to the V-ATPase V0D/AC39 subunit family.</text>
</comment>
<protein>
    <submittedName>
        <fullName evidence="4">V-type ATPase subunit</fullName>
    </submittedName>
</protein>
<dbReference type="InterPro" id="IPR002843">
    <property type="entry name" value="ATPase_V0-cplx_csu/dsu"/>
</dbReference>
<evidence type="ECO:0000256" key="1">
    <source>
        <dbReference type="ARBA" id="ARBA00006709"/>
    </source>
</evidence>
<dbReference type="InterPro" id="IPR035067">
    <property type="entry name" value="V-type_ATPase_csu/dsu"/>
</dbReference>
<dbReference type="AlphaFoldDB" id="A0A943EJ77"/>
<reference evidence="4" key="1">
    <citation type="submission" date="2021-02" db="EMBL/GenBank/DDBJ databases">
        <title>Infant gut strain persistence is associated with maternal origin, phylogeny, and functional potential including surface adhesion and iron acquisition.</title>
        <authorList>
            <person name="Lou Y.C."/>
        </authorList>
    </citation>
    <scope>NUCLEOTIDE SEQUENCE</scope>
    <source>
        <strain evidence="4">L3_106_000M1_dasL3_106_000M1_concoct_15</strain>
    </source>
</reference>
<evidence type="ECO:0000256" key="2">
    <source>
        <dbReference type="ARBA" id="ARBA00022448"/>
    </source>
</evidence>
<dbReference type="InterPro" id="IPR050873">
    <property type="entry name" value="V-ATPase_V0D/AC39_subunit"/>
</dbReference>
<dbReference type="InterPro" id="IPR036079">
    <property type="entry name" value="ATPase_csu/dsu_sf"/>
</dbReference>
<evidence type="ECO:0000313" key="4">
    <source>
        <dbReference type="EMBL" id="MBS5519285.1"/>
    </source>
</evidence>
<dbReference type="PANTHER" id="PTHR38682:SF1">
    <property type="entry name" value="V-TYPE ATP SYNTHASE SUBUNIT C"/>
    <property type="match status" value="1"/>
</dbReference>
<name>A0A943EJ77_9FIRM</name>
<organism evidence="4 5">
    <name type="scientific">Acidaminococcus intestini</name>
    <dbReference type="NCBI Taxonomy" id="187327"/>
    <lineage>
        <taxon>Bacteria</taxon>
        <taxon>Bacillati</taxon>
        <taxon>Bacillota</taxon>
        <taxon>Negativicutes</taxon>
        <taxon>Acidaminococcales</taxon>
        <taxon>Acidaminococcaceae</taxon>
        <taxon>Acidaminococcus</taxon>
    </lineage>
</organism>
<dbReference type="Proteomes" id="UP000754226">
    <property type="component" value="Unassembled WGS sequence"/>
</dbReference>
<gene>
    <name evidence="4" type="ORF">KHX13_02970</name>
</gene>
<keyword evidence="3" id="KW-0406">Ion transport</keyword>
<dbReference type="Pfam" id="PF01992">
    <property type="entry name" value="vATP-synt_AC39"/>
    <property type="match status" value="1"/>
</dbReference>
<dbReference type="EMBL" id="JAGZCZ010000003">
    <property type="protein sequence ID" value="MBS5519285.1"/>
    <property type="molecule type" value="Genomic_DNA"/>
</dbReference>
<dbReference type="PANTHER" id="PTHR38682">
    <property type="entry name" value="V-TYPE ATP SYNTHASE SUBUNIT C"/>
    <property type="match status" value="1"/>
</dbReference>
<accession>A0A943EJ77</accession>
<evidence type="ECO:0000313" key="5">
    <source>
        <dbReference type="Proteomes" id="UP000754226"/>
    </source>
</evidence>